<dbReference type="Gene3D" id="3.40.50.1240">
    <property type="entry name" value="Phosphoglycerate mutase-like"/>
    <property type="match status" value="1"/>
</dbReference>
<dbReference type="AlphaFoldDB" id="A0A316YTM6"/>
<dbReference type="GO" id="GO:0003993">
    <property type="term" value="F:acid phosphatase activity"/>
    <property type="evidence" value="ECO:0007669"/>
    <property type="project" value="TreeGrafter"/>
</dbReference>
<accession>A0A316YTM6</accession>
<evidence type="ECO:0000313" key="4">
    <source>
        <dbReference type="EMBL" id="PWN92008.1"/>
    </source>
</evidence>
<organism evidence="4 5">
    <name type="scientific">Acaromyces ingoldii</name>
    <dbReference type="NCBI Taxonomy" id="215250"/>
    <lineage>
        <taxon>Eukaryota</taxon>
        <taxon>Fungi</taxon>
        <taxon>Dikarya</taxon>
        <taxon>Basidiomycota</taxon>
        <taxon>Ustilaginomycotina</taxon>
        <taxon>Exobasidiomycetes</taxon>
        <taxon>Exobasidiales</taxon>
        <taxon>Cryptobasidiaceae</taxon>
        <taxon>Acaromyces</taxon>
    </lineage>
</organism>
<keyword evidence="3" id="KW-0472">Membrane</keyword>
<dbReference type="InterPro" id="IPR033379">
    <property type="entry name" value="Acid_Pase_AS"/>
</dbReference>
<keyword evidence="3" id="KW-1133">Transmembrane helix</keyword>
<gene>
    <name evidence="4" type="ORF">FA10DRAFT_239553</name>
</gene>
<evidence type="ECO:0000256" key="3">
    <source>
        <dbReference type="SAM" id="Phobius"/>
    </source>
</evidence>
<feature type="transmembrane region" description="Helical" evidence="3">
    <location>
        <begin position="95"/>
        <end position="113"/>
    </location>
</feature>
<evidence type="ECO:0000256" key="1">
    <source>
        <dbReference type="ARBA" id="ARBA00022801"/>
    </source>
</evidence>
<dbReference type="Proteomes" id="UP000245768">
    <property type="component" value="Unassembled WGS sequence"/>
</dbReference>
<dbReference type="PROSITE" id="PS00778">
    <property type="entry name" value="HIS_ACID_PHOSPHAT_2"/>
    <property type="match status" value="1"/>
</dbReference>
<name>A0A316YTM6_9BASI</name>
<dbReference type="Pfam" id="PF00328">
    <property type="entry name" value="His_Phos_2"/>
    <property type="match status" value="1"/>
</dbReference>
<feature type="region of interest" description="Disordered" evidence="2">
    <location>
        <begin position="27"/>
        <end position="78"/>
    </location>
</feature>
<evidence type="ECO:0000313" key="5">
    <source>
        <dbReference type="Proteomes" id="UP000245768"/>
    </source>
</evidence>
<sequence length="616" mass="68297">MSTAATRRYSASSDGSDAVEREALILHRLDTEPKTASSAAARGSYRDADASADDDDEIALPSRPGDEEQGLDKTGRPEWLKDGLAAGKRSLRLRIFFFLGIGLLLLLLFLFVFSSSGGGGLKKAYKWAGDVWRDGDAEAEGGSPWEFPIDVGYPGPTATGKAPKLADEDIPTPSPSRGSSPIQTYTPELPNFDLFKHMGPLTPYTSAPDFGPSSARYRALTGSCHVDRVHILHRHGSRYPTSDSSAYLVPNLIAKNAGKLKFSGPLDFLNSYDPHRLGKELLVPLGRQQLYDSGVLHAVEYGKLAEQDMQKHKRLFVRTGSQQRIVDSTIAFLQGMCGAKWHSMTDVEVQIEAPGFNTTLAPNFACPASARPDTAPGFRWNKDWTQDYLRSAVDRLKGHVQGLELNQDHLYSMQQLCSYDTVAFGRSDFCGLFTQQEWLDYEYAWDLAFYGGYGPGATVGKAQGVGWLNEFMSRLTKTKWDESTQTTENRTLNTNERAFPVDRNFYADFTHDSTIAGVLAAMSLPDFEHPMPVHQPDRQRKYRTSTLVPFGARLVFEEISCAAEGYVRMLLNEAIVPLDQLPHCQSRVDGLCAREDFIKSLESRNVNAQWANCTAD</sequence>
<proteinExistence type="predicted"/>
<dbReference type="FunCoup" id="A0A316YTM6">
    <property type="interactions" value="181"/>
</dbReference>
<dbReference type="InParanoid" id="A0A316YTM6"/>
<dbReference type="STRING" id="215250.A0A316YTM6"/>
<dbReference type="GeneID" id="37041103"/>
<dbReference type="PROSITE" id="PS00616">
    <property type="entry name" value="HIS_ACID_PHOSPHAT_1"/>
    <property type="match status" value="1"/>
</dbReference>
<dbReference type="SUPFAM" id="SSF53254">
    <property type="entry name" value="Phosphoglycerate mutase-like"/>
    <property type="match status" value="1"/>
</dbReference>
<protein>
    <submittedName>
        <fullName evidence="4">Phosphoglycerate mutase-like protein</fullName>
    </submittedName>
</protein>
<keyword evidence="5" id="KW-1185">Reference proteome</keyword>
<keyword evidence="3" id="KW-0812">Transmembrane</keyword>
<feature type="region of interest" description="Disordered" evidence="2">
    <location>
        <begin position="158"/>
        <end position="183"/>
    </location>
</feature>
<dbReference type="PANTHER" id="PTHR20963">
    <property type="entry name" value="MULTIPLE INOSITOL POLYPHOSPHATE PHOSPHATASE-RELATED"/>
    <property type="match status" value="1"/>
</dbReference>
<dbReference type="InterPro" id="IPR000560">
    <property type="entry name" value="His_Pase_clade-2"/>
</dbReference>
<reference evidence="4 5" key="1">
    <citation type="journal article" date="2018" name="Mol. Biol. Evol.">
        <title>Broad Genomic Sampling Reveals a Smut Pathogenic Ancestry of the Fungal Clade Ustilaginomycotina.</title>
        <authorList>
            <person name="Kijpornyongpan T."/>
            <person name="Mondo S.J."/>
            <person name="Barry K."/>
            <person name="Sandor L."/>
            <person name="Lee J."/>
            <person name="Lipzen A."/>
            <person name="Pangilinan J."/>
            <person name="LaButti K."/>
            <person name="Hainaut M."/>
            <person name="Henrissat B."/>
            <person name="Grigoriev I.V."/>
            <person name="Spatafora J.W."/>
            <person name="Aime M.C."/>
        </authorList>
    </citation>
    <scope>NUCLEOTIDE SEQUENCE [LARGE SCALE GENOMIC DNA]</scope>
    <source>
        <strain evidence="4 5">MCA 4198</strain>
    </source>
</reference>
<feature type="compositionally biased region" description="Basic and acidic residues" evidence="2">
    <location>
        <begin position="64"/>
        <end position="78"/>
    </location>
</feature>
<dbReference type="RefSeq" id="XP_025379206.1">
    <property type="nucleotide sequence ID" value="XM_025519187.1"/>
</dbReference>
<dbReference type="PANTHER" id="PTHR20963:SF42">
    <property type="entry name" value="PHOSPHOGLYCERATE MUTASE-LIKE PROTEIN"/>
    <property type="match status" value="1"/>
</dbReference>
<dbReference type="OrthoDB" id="6509975at2759"/>
<dbReference type="CDD" id="cd07061">
    <property type="entry name" value="HP_HAP_like"/>
    <property type="match status" value="1"/>
</dbReference>
<evidence type="ECO:0000256" key="2">
    <source>
        <dbReference type="SAM" id="MobiDB-lite"/>
    </source>
</evidence>
<dbReference type="InterPro" id="IPR029033">
    <property type="entry name" value="His_PPase_superfam"/>
</dbReference>
<dbReference type="EMBL" id="KZ819635">
    <property type="protein sequence ID" value="PWN92008.1"/>
    <property type="molecule type" value="Genomic_DNA"/>
</dbReference>
<keyword evidence="1" id="KW-0378">Hydrolase</keyword>